<name>A0AAE3WF35_9RHOB</name>
<dbReference type="Pfam" id="PF04290">
    <property type="entry name" value="DctQ"/>
    <property type="match status" value="1"/>
</dbReference>
<evidence type="ECO:0000256" key="2">
    <source>
        <dbReference type="ARBA" id="ARBA00022448"/>
    </source>
</evidence>
<dbReference type="Proteomes" id="UP001226762">
    <property type="component" value="Unassembled WGS sequence"/>
</dbReference>
<accession>A0AAE3WF35</accession>
<keyword evidence="5 9" id="KW-0812">Transmembrane</keyword>
<dbReference type="GO" id="GO:0015740">
    <property type="term" value="P:C4-dicarboxylate transport"/>
    <property type="evidence" value="ECO:0007669"/>
    <property type="project" value="TreeGrafter"/>
</dbReference>
<comment type="similarity">
    <text evidence="8 9">Belongs to the TRAP transporter small permease family.</text>
</comment>
<organism evidence="11 12">
    <name type="scientific">Marimonas arenosa</name>
    <dbReference type="NCBI Taxonomy" id="1795305"/>
    <lineage>
        <taxon>Bacteria</taxon>
        <taxon>Pseudomonadati</taxon>
        <taxon>Pseudomonadota</taxon>
        <taxon>Alphaproteobacteria</taxon>
        <taxon>Rhodobacterales</taxon>
        <taxon>Paracoccaceae</taxon>
        <taxon>Marimonas</taxon>
    </lineage>
</organism>
<evidence type="ECO:0000256" key="7">
    <source>
        <dbReference type="ARBA" id="ARBA00023136"/>
    </source>
</evidence>
<keyword evidence="7 9" id="KW-0472">Membrane</keyword>
<feature type="transmembrane region" description="Helical" evidence="9">
    <location>
        <begin position="96"/>
        <end position="115"/>
    </location>
</feature>
<protein>
    <recommendedName>
        <fullName evidence="9">TRAP transporter small permease protein</fullName>
    </recommendedName>
</protein>
<keyword evidence="12" id="KW-1185">Reference proteome</keyword>
<feature type="transmembrane region" description="Helical" evidence="9">
    <location>
        <begin position="55"/>
        <end position="75"/>
    </location>
</feature>
<feature type="transmembrane region" description="Helical" evidence="9">
    <location>
        <begin position="140"/>
        <end position="162"/>
    </location>
</feature>
<dbReference type="PANTHER" id="PTHR35011">
    <property type="entry name" value="2,3-DIKETO-L-GULONATE TRAP TRANSPORTER SMALL PERMEASE PROTEIN YIAM"/>
    <property type="match status" value="1"/>
</dbReference>
<proteinExistence type="inferred from homology"/>
<reference evidence="11" key="2">
    <citation type="submission" date="2023-02" db="EMBL/GenBank/DDBJ databases">
        <title>'Rhodoalgimonas zhirmunskyi' gen. nov., isolated from a red alga.</title>
        <authorList>
            <person name="Nedashkovskaya O.I."/>
            <person name="Otstavnykh N.Y."/>
            <person name="Bystritskaya E.P."/>
            <person name="Balabanova L.A."/>
            <person name="Isaeva M.P."/>
        </authorList>
    </citation>
    <scope>NUCLEOTIDE SEQUENCE</scope>
    <source>
        <strain evidence="11">KCTC 52189</strain>
    </source>
</reference>
<dbReference type="InterPro" id="IPR055348">
    <property type="entry name" value="DctQ"/>
</dbReference>
<evidence type="ECO:0000256" key="9">
    <source>
        <dbReference type="RuleBase" id="RU369079"/>
    </source>
</evidence>
<keyword evidence="3" id="KW-1003">Cell membrane</keyword>
<feature type="domain" description="Tripartite ATP-independent periplasmic transporters DctQ component" evidence="10">
    <location>
        <begin position="31"/>
        <end position="164"/>
    </location>
</feature>
<sequence length="176" mass="18618">MMRAAALTLDRISAALNAVAIWGAIIAVLVMIGAAGWQVVARYLLDQPPVWTEELARFSMVWAGVLGGSCAFRAMADPSLFPAMRDTTGRPGAALAILRALGAFAFIAPILWYSAFGLNGKLASGYVGRLMGRQAETMDLPMAVFGIAIPIAFALVLIHLLADLGMRLTGQPRSAT</sequence>
<evidence type="ECO:0000256" key="3">
    <source>
        <dbReference type="ARBA" id="ARBA00022475"/>
    </source>
</evidence>
<dbReference type="GO" id="GO:0005886">
    <property type="term" value="C:plasma membrane"/>
    <property type="evidence" value="ECO:0007669"/>
    <property type="project" value="UniProtKB-SubCell"/>
</dbReference>
<evidence type="ECO:0000256" key="5">
    <source>
        <dbReference type="ARBA" id="ARBA00022692"/>
    </source>
</evidence>
<dbReference type="EMBL" id="JANHAX010000004">
    <property type="protein sequence ID" value="MDQ2091215.1"/>
    <property type="molecule type" value="Genomic_DNA"/>
</dbReference>
<dbReference type="PANTHER" id="PTHR35011:SF11">
    <property type="entry name" value="TRAP TRANSPORTER SMALL PERMEASE PROTEIN"/>
    <property type="match status" value="1"/>
</dbReference>
<gene>
    <name evidence="11" type="ORF">NO357_15025</name>
</gene>
<dbReference type="GO" id="GO:0022857">
    <property type="term" value="F:transmembrane transporter activity"/>
    <property type="evidence" value="ECO:0007669"/>
    <property type="project" value="UniProtKB-UniRule"/>
</dbReference>
<dbReference type="RefSeq" id="WP_306736500.1">
    <property type="nucleotide sequence ID" value="NZ_JANHAX010000004.1"/>
</dbReference>
<comment type="subcellular location">
    <subcellularLocation>
        <location evidence="1 9">Cell inner membrane</location>
        <topology evidence="1 9">Multi-pass membrane protein</topology>
    </subcellularLocation>
</comment>
<comment type="subunit">
    <text evidence="9">The complex comprises the extracytoplasmic solute receptor protein and the two transmembrane proteins.</text>
</comment>
<evidence type="ECO:0000256" key="1">
    <source>
        <dbReference type="ARBA" id="ARBA00004429"/>
    </source>
</evidence>
<comment type="function">
    <text evidence="9">Part of the tripartite ATP-independent periplasmic (TRAP) transport system.</text>
</comment>
<evidence type="ECO:0000256" key="4">
    <source>
        <dbReference type="ARBA" id="ARBA00022519"/>
    </source>
</evidence>
<keyword evidence="2 9" id="KW-0813">Transport</keyword>
<keyword evidence="4 9" id="KW-0997">Cell inner membrane</keyword>
<comment type="caution">
    <text evidence="11">The sequence shown here is derived from an EMBL/GenBank/DDBJ whole genome shotgun (WGS) entry which is preliminary data.</text>
</comment>
<evidence type="ECO:0000313" key="11">
    <source>
        <dbReference type="EMBL" id="MDQ2091215.1"/>
    </source>
</evidence>
<reference evidence="11" key="1">
    <citation type="submission" date="2022-07" db="EMBL/GenBank/DDBJ databases">
        <authorList>
            <person name="Otstavnykh N."/>
            <person name="Isaeva M."/>
            <person name="Bystritskaya E."/>
        </authorList>
    </citation>
    <scope>NUCLEOTIDE SEQUENCE</scope>
    <source>
        <strain evidence="11">KCTC 52189</strain>
    </source>
</reference>
<feature type="transmembrane region" description="Helical" evidence="9">
    <location>
        <begin position="12"/>
        <end position="35"/>
    </location>
</feature>
<dbReference type="AlphaFoldDB" id="A0AAE3WF35"/>
<dbReference type="InterPro" id="IPR007387">
    <property type="entry name" value="TRAP_DctQ"/>
</dbReference>
<evidence type="ECO:0000256" key="6">
    <source>
        <dbReference type="ARBA" id="ARBA00022989"/>
    </source>
</evidence>
<evidence type="ECO:0000256" key="8">
    <source>
        <dbReference type="ARBA" id="ARBA00038436"/>
    </source>
</evidence>
<evidence type="ECO:0000313" key="12">
    <source>
        <dbReference type="Proteomes" id="UP001226762"/>
    </source>
</evidence>
<evidence type="ECO:0000259" key="10">
    <source>
        <dbReference type="Pfam" id="PF04290"/>
    </source>
</evidence>
<keyword evidence="6 9" id="KW-1133">Transmembrane helix</keyword>